<proteinExistence type="predicted"/>
<evidence type="ECO:0000313" key="9">
    <source>
        <dbReference type="EMBL" id="CAH1242753.1"/>
    </source>
</evidence>
<dbReference type="Pfam" id="PF00001">
    <property type="entry name" value="7tm_1"/>
    <property type="match status" value="1"/>
</dbReference>
<reference evidence="9" key="1">
    <citation type="submission" date="2022-01" db="EMBL/GenBank/DDBJ databases">
        <authorList>
            <person name="Braso-Vives M."/>
        </authorList>
    </citation>
    <scope>NUCLEOTIDE SEQUENCE</scope>
</reference>
<evidence type="ECO:0000256" key="7">
    <source>
        <dbReference type="ARBA" id="ARBA00023224"/>
    </source>
</evidence>
<evidence type="ECO:0000256" key="5">
    <source>
        <dbReference type="ARBA" id="ARBA00023136"/>
    </source>
</evidence>
<dbReference type="SUPFAM" id="SSF81321">
    <property type="entry name" value="Family A G protein-coupled receptor-like"/>
    <property type="match status" value="1"/>
</dbReference>
<dbReference type="PANTHER" id="PTHR45695">
    <property type="entry name" value="LEUCOKININ RECEPTOR-RELATED"/>
    <property type="match status" value="1"/>
</dbReference>
<dbReference type="PRINTS" id="PR00237">
    <property type="entry name" value="GPCRRHODOPSN"/>
</dbReference>
<feature type="transmembrane region" description="Helical" evidence="8">
    <location>
        <begin position="284"/>
        <end position="308"/>
    </location>
</feature>
<evidence type="ECO:0000256" key="3">
    <source>
        <dbReference type="ARBA" id="ARBA00022989"/>
    </source>
</evidence>
<organism evidence="9 10">
    <name type="scientific">Branchiostoma lanceolatum</name>
    <name type="common">Common lancelet</name>
    <name type="synonym">Amphioxus lanceolatum</name>
    <dbReference type="NCBI Taxonomy" id="7740"/>
    <lineage>
        <taxon>Eukaryota</taxon>
        <taxon>Metazoa</taxon>
        <taxon>Chordata</taxon>
        <taxon>Cephalochordata</taxon>
        <taxon>Leptocardii</taxon>
        <taxon>Amphioxiformes</taxon>
        <taxon>Branchiostomatidae</taxon>
        <taxon>Branchiostoma</taxon>
    </lineage>
</organism>
<feature type="transmembrane region" description="Helical" evidence="8">
    <location>
        <begin position="152"/>
        <end position="172"/>
    </location>
</feature>
<keyword evidence="7" id="KW-0807">Transducer</keyword>
<keyword evidence="6" id="KW-0675">Receptor</keyword>
<sequence length="540" mass="60174">MVNLTSNTSWESGNDTLTTSPSAGIMSVFYLYPHISVPTLVVGAGIFVVGVVGNAVVVASVLRFRQRGIYFYLLSLSLADLLVLLFGLPLKIAEWFFLSEWVLGAAMCKILAYLQMLSFTASVMTLTATAIERKFVILNPVKARTQKTRHRACRALLLVWGISLILSSPILYPATTVPFGSGEHCVHAWPSPLYGRLYAVYNGMVLLLVPLCVMTYTYIRSGHEVLAARKGGCRGNKPRRKGWKICCLVKWMDLSRMRNRRRDSGEPDSDNVFKVHRRGNPQKVIKLMVGLVTVFTICWAPLLIYNILIKFEVISRYTRTAYILKLALHLLAHSNSCANPVCYAFLSRHFRSSFRESCRCLPSSLRGKSCSGNWMTSHSTLLRSGPSRSKAPTHVDRATEFTSDVSRGSEYATESNCATCQHRWNSRHSFIQGRTTNESDSLGSAKLHVTVHRSGSSTTHTCSITIKTASTYNCPAESNFATGKFICRQDKSLKFGRRLNFSDNLSASGAFGKQKKNYELATIGKLNNQNLKTIHFETSV</sequence>
<evidence type="ECO:0000256" key="1">
    <source>
        <dbReference type="ARBA" id="ARBA00004141"/>
    </source>
</evidence>
<evidence type="ECO:0000313" key="10">
    <source>
        <dbReference type="Proteomes" id="UP000838412"/>
    </source>
</evidence>
<keyword evidence="3 8" id="KW-1133">Transmembrane helix</keyword>
<keyword evidence="10" id="KW-1185">Reference proteome</keyword>
<dbReference type="GO" id="GO:0005886">
    <property type="term" value="C:plasma membrane"/>
    <property type="evidence" value="ECO:0007669"/>
    <property type="project" value="TreeGrafter"/>
</dbReference>
<dbReference type="InterPro" id="IPR000276">
    <property type="entry name" value="GPCR_Rhodpsn"/>
</dbReference>
<feature type="transmembrane region" description="Helical" evidence="8">
    <location>
        <begin position="69"/>
        <end position="90"/>
    </location>
</feature>
<dbReference type="PANTHER" id="PTHR45695:SF15">
    <property type="entry name" value="OPSIN RH2"/>
    <property type="match status" value="1"/>
</dbReference>
<accession>A0A8J9YW14</accession>
<evidence type="ECO:0000256" key="4">
    <source>
        <dbReference type="ARBA" id="ARBA00023040"/>
    </source>
</evidence>
<gene>
    <name evidence="9" type="primary">HCRTR2</name>
    <name evidence="9" type="ORF">BLAG_LOCUS5991</name>
</gene>
<keyword evidence="5 8" id="KW-0472">Membrane</keyword>
<feature type="transmembrane region" description="Helical" evidence="8">
    <location>
        <begin position="40"/>
        <end position="62"/>
    </location>
</feature>
<dbReference type="Proteomes" id="UP000838412">
    <property type="component" value="Chromosome 13"/>
</dbReference>
<dbReference type="GO" id="GO:0004930">
    <property type="term" value="F:G protein-coupled receptor activity"/>
    <property type="evidence" value="ECO:0007669"/>
    <property type="project" value="UniProtKB-KW"/>
</dbReference>
<keyword evidence="2 8" id="KW-0812">Transmembrane</keyword>
<dbReference type="EMBL" id="OV696698">
    <property type="protein sequence ID" value="CAH1242753.1"/>
    <property type="molecule type" value="Genomic_DNA"/>
</dbReference>
<keyword evidence="4" id="KW-0297">G-protein coupled receptor</keyword>
<evidence type="ECO:0000256" key="2">
    <source>
        <dbReference type="ARBA" id="ARBA00022692"/>
    </source>
</evidence>
<comment type="subcellular location">
    <subcellularLocation>
        <location evidence="1">Membrane</location>
        <topology evidence="1">Multi-pass membrane protein</topology>
    </subcellularLocation>
</comment>
<dbReference type="AlphaFoldDB" id="A0A8J9YW14"/>
<feature type="transmembrane region" description="Helical" evidence="8">
    <location>
        <begin position="110"/>
        <end position="131"/>
    </location>
</feature>
<dbReference type="Gene3D" id="1.20.1070.10">
    <property type="entry name" value="Rhodopsin 7-helix transmembrane proteins"/>
    <property type="match status" value="1"/>
</dbReference>
<evidence type="ECO:0000256" key="8">
    <source>
        <dbReference type="SAM" id="Phobius"/>
    </source>
</evidence>
<name>A0A8J9YW14_BRALA</name>
<evidence type="ECO:0000256" key="6">
    <source>
        <dbReference type="ARBA" id="ARBA00023170"/>
    </source>
</evidence>
<dbReference type="OrthoDB" id="5962705at2759"/>
<protein>
    <submittedName>
        <fullName evidence="9">HCRTR2 protein</fullName>
    </submittedName>
</protein>
<feature type="transmembrane region" description="Helical" evidence="8">
    <location>
        <begin position="198"/>
        <end position="219"/>
    </location>
</feature>